<organism evidence="4 5">
    <name type="scientific">Symbiodinium natans</name>
    <dbReference type="NCBI Taxonomy" id="878477"/>
    <lineage>
        <taxon>Eukaryota</taxon>
        <taxon>Sar</taxon>
        <taxon>Alveolata</taxon>
        <taxon>Dinophyceae</taxon>
        <taxon>Suessiales</taxon>
        <taxon>Symbiodiniaceae</taxon>
        <taxon>Symbiodinium</taxon>
    </lineage>
</organism>
<name>A0A812SU09_9DINO</name>
<evidence type="ECO:0000256" key="3">
    <source>
        <dbReference type="SAM" id="Phobius"/>
    </source>
</evidence>
<evidence type="ECO:0000313" key="4">
    <source>
        <dbReference type="EMBL" id="CAE7498346.1"/>
    </source>
</evidence>
<evidence type="ECO:0000256" key="1">
    <source>
        <dbReference type="SAM" id="Coils"/>
    </source>
</evidence>
<accession>A0A812SU09</accession>
<feature type="transmembrane region" description="Helical" evidence="3">
    <location>
        <begin position="494"/>
        <end position="513"/>
    </location>
</feature>
<dbReference type="Proteomes" id="UP000604046">
    <property type="component" value="Unassembled WGS sequence"/>
</dbReference>
<dbReference type="OrthoDB" id="448423at2759"/>
<protein>
    <submittedName>
        <fullName evidence="4">Uncharacterized protein</fullName>
    </submittedName>
</protein>
<reference evidence="4" key="1">
    <citation type="submission" date="2021-02" db="EMBL/GenBank/DDBJ databases">
        <authorList>
            <person name="Dougan E. K."/>
            <person name="Rhodes N."/>
            <person name="Thang M."/>
            <person name="Chan C."/>
        </authorList>
    </citation>
    <scope>NUCLEOTIDE SEQUENCE</scope>
</reference>
<dbReference type="EMBL" id="CAJNDS010002495">
    <property type="protein sequence ID" value="CAE7498346.1"/>
    <property type="molecule type" value="Genomic_DNA"/>
</dbReference>
<evidence type="ECO:0000313" key="5">
    <source>
        <dbReference type="Proteomes" id="UP000604046"/>
    </source>
</evidence>
<feature type="region of interest" description="Disordered" evidence="2">
    <location>
        <begin position="342"/>
        <end position="365"/>
    </location>
</feature>
<keyword evidence="3" id="KW-0812">Transmembrane</keyword>
<feature type="region of interest" description="Disordered" evidence="2">
    <location>
        <begin position="421"/>
        <end position="440"/>
    </location>
</feature>
<keyword evidence="1" id="KW-0175">Coiled coil</keyword>
<comment type="caution">
    <text evidence="4">The sequence shown here is derived from an EMBL/GenBank/DDBJ whole genome shotgun (WGS) entry which is preliminary data.</text>
</comment>
<keyword evidence="3" id="KW-0472">Membrane</keyword>
<dbReference type="AlphaFoldDB" id="A0A812SU09"/>
<keyword evidence="5" id="KW-1185">Reference proteome</keyword>
<evidence type="ECO:0000256" key="2">
    <source>
        <dbReference type="SAM" id="MobiDB-lite"/>
    </source>
</evidence>
<keyword evidence="3" id="KW-1133">Transmembrane helix</keyword>
<proteinExistence type="predicted"/>
<feature type="region of interest" description="Disordered" evidence="2">
    <location>
        <begin position="300"/>
        <end position="324"/>
    </location>
</feature>
<gene>
    <name evidence="4" type="ORF">SNAT2548_LOCUS27915</name>
</gene>
<sequence length="530" mass="59951">MLPRPCSLELLQESSGLQNEILQLRAQLDDAHGQLKQRERQLADLSNVLADMEAREVARRDQTQTVRTKATEAVRAAEREMQNARKRAEQAEVNERRLKQEARDMEQELHKAQYRSRYEKIEDIAEAWRERIRKAESKAQEAEKDAKDAAAASSAELAKLKARMRVQAAGSEETRGELEAYKARAEDEMSRLGERIRAAADGEMQLRHELQQSEHCRQELQERVVELSGQLEHAQQAYSCLIGTVGAMSLRLNELEFSQRDDSHSEAFFTLFPFSVGVAIECHSFQDVLRHELSSVKERLSESVHMDEGPCSQTGRGGESQAAVDGGGQAFWQFVEVLSESPDAEAADRSQETEAATQKAQQEVRGRQQQLQKFVEQHKTELQEQAEISREEIDYLKRKNDEKDKRLEILTCERNALRYESTEASSRQKGRVAPKSDAPDKQLVDLEDGLSLKEVLSKEPGAGGAVKAFFADGDVVLKRFSKLLFASPTTRRIFYGYVLLLHIWIWVVLHRAAAVHSAHTIAKPIPPNPS</sequence>
<feature type="coiled-coil region" evidence="1">
    <location>
        <begin position="203"/>
        <end position="237"/>
    </location>
</feature>
<feature type="compositionally biased region" description="Low complexity" evidence="2">
    <location>
        <begin position="353"/>
        <end position="365"/>
    </location>
</feature>
<feature type="coiled-coil region" evidence="1">
    <location>
        <begin position="21"/>
        <end position="152"/>
    </location>
</feature>